<evidence type="ECO:0000259" key="29">
    <source>
        <dbReference type="PROSITE" id="PS51844"/>
    </source>
</evidence>
<organism evidence="30 31">
    <name type="scientific">Pteropus alecto</name>
    <name type="common">Black flying fox</name>
    <dbReference type="NCBI Taxonomy" id="9402"/>
    <lineage>
        <taxon>Eukaryota</taxon>
        <taxon>Metazoa</taxon>
        <taxon>Chordata</taxon>
        <taxon>Craniata</taxon>
        <taxon>Vertebrata</taxon>
        <taxon>Euteleostomi</taxon>
        <taxon>Mammalia</taxon>
        <taxon>Eutheria</taxon>
        <taxon>Laurasiatheria</taxon>
        <taxon>Chiroptera</taxon>
        <taxon>Yinpterochiroptera</taxon>
        <taxon>Pteropodoidea</taxon>
        <taxon>Pteropodidae</taxon>
        <taxon>Pteropodinae</taxon>
        <taxon>Pteropus</taxon>
    </lineage>
</organism>
<dbReference type="Pfam" id="PF14604">
    <property type="entry name" value="SH3_9"/>
    <property type="match status" value="1"/>
</dbReference>
<sequence>MTDAQMADFGAAAQYLRKSEKERLEAQTRPFDIRTECFVPDDKEEFVKAKIVSREGGKVTAETENGKTVTLKEDQVLQQNPPKFDKIEDMAMLTFLHEPAVLYNLKERYAAWMIYTYSGLFCVTVNPYKWLPVYNAEVVAAYRGKKRSEAPPHIFSISDNAYQYMLTDRENQSILITGESGAGKTVNTKRVIQYFASIAAIGDRGKKDNANANKGTLEDQIIQANPALEAFGNAKTVRNDNSSRFGKFIRIHFGATGKLASADIETYLLEKSRVIFQLKAERNYHIFYQILSNKKPDLLDMLLVTNNPYDYAFVSQGEVSVASIDDSEELMATDSAFDVLGFTPEEKAGVYKLTGAIMHYGNMKFKQKQREEQAEPDGTEDADKSAYLMGLNSADLLKGLCHPRVKVGNEYVTKGQSVQQVYYSIGALAKAVYEKMFNWMVTRINATLETKQPRQYFIGVLDIAGFEIFDFNSFEQLCINFTNEKLQQFFNHHMFVLEQEEYKKEGIEWTFIDFGMDLQACIDLIEKPMGIMSILEEECMFPKATDMTFKAKLYDNHLGKSNNFQKPRNVKGKQEAHFSLIHYAGTVDYNILGWLEKNKDPLNETVVGLYQKSSLKLMATLFSSYASADTADSSKGKGGKKKGSSFQTVSALHRENLNKLMTNLKTTHPHFVRCIIPNERKAPGVMDNPLVMHQLRCNGVLEGIRICRKGFPNRILYGDFRQRYRILNPAAIPEGQFIDSRKGAEKLLSSLDIDHNQYKFGHTKVFFKAGLLGLLEEMRDERLSRIITRIQAQARGQLMRIEFKKMVERRDALLVIQWNIRAFMGVKNWPWMKLYFKIKPLLKSAETEKEMANMKEEFGRLKETLEKSEARRKELEEKMVSLLQEKNDLQLQVQAEQDNLNDAEERCDQLIKNKIQLEAKVKEMNERLEDEEEMNAELTAKKRKLEDECSELKRDIDDLELTLAKVEKEKHATENKVKNLTEEMAGLDEIIAKLTKEKKALQEAHQQALDDLQAEEDKVNTLTKSKVKLEQQVDDLEGSLEQEKKVRMDLERAKRKLEGDLKLTQESIMDLENDKLQLEEKLKKKEFDISQQNSKIEDEQALALQLQKKLKENQARIEELEEELEAERTARAKVEKLRSDLSRELEEISERLEEAGGATSVQIEMNKKREAEFQKMRRDLEEATLQHEATAAALRKKHADSVAELGEQIDNLQRVKQKLEKEKSEFKLELDDVTSNMEQIIKAKANLEKVSRTLEDQANEYRTKLEEAQRSLNDFTTQQAKLQTENGELARQLEEKEALISQLTRGKLSYTQQTEDLKRQLEEEGKAKNALAHALQSARHDCDLLREQYEEETEAKAELQRVLSKANSEVAQWRTKYETDAIQRTEELEEAKLQDAEEAVEAVNAKCSSLEKTKHRLQNEIEDLMVDVERSNAAAAALDKKQRNFDKILAEWKQKYEESQSELESSQKEARSLSTELFKLKNAYEESLEHLETFKRENKNLQEEISDLTEQLGEGGKNVHELEKVRKQLEAEKLELQSALEEAEASLEHEEGKILRAQLEFNQIKAEIERKLAEKDEEMEQAKRNHLRVVDSLQTSLDAETRSRNEALRVKKKMEGDLNEMEIQLSQANRTASEAQKHLKIAQAHLKDTQLQMDDAVRANDDLKENIAIVERRNNLLQAELEELRAVVEQTERSRKLAEQELIETSERVQLLHSQNTSLINQKKKMESDLTQLQSEVEEAVQECRNAEEKAKKAITDAAMMAEELKKEQDTSAHLERMKKNMEQTIKDLQHRLDEAEQIALKGGKKQLQKLEARVRELENELEAEQKRNAESVKGMRKSERRIKELTYQTEEDKKNLLRLQDLVDKLQLKVKAYKRQAEEAEEQANTNLSKFRKVQHELDEAEERADIAESQVNKLRAKSRDIGAKAQLARALYDNTAESPQELSFRRGDVLRVLQREGAGGLDGWCLCSLHGQQGIVPANRVKLLPAGPTPKPSLSQVPPAEPGSPYPAPEHSNEDQEVYVVPPPARPCLTSESPAGPCLPSPDPIYKVPRGSGTQPATPGDALEVYDVPPAALRVSASGPYDTPASFSHLLARVAPQPPGEDEAPYDVPLAPKPPSELEPDLEWEGGREPGPPLYAAPSNLKRASALLNLYEAPEELLADGEEGGSDEGIYDVPLLGPETPPSPEPLGALASNDPDTLALLLARSPPPSHRPRLPSAESLSRRPLPALPVPEAPSPSPVPSPAPGRKGSIQDRPLPPPPPRLPGYGGPKVEGGHHNEYEGIPMTEEYDYVHLKGMDKAQGSRPLDKAFPGDPELQERGPLEQQEALSTGEPLVLPTGDLQLLHFYAGQCQSHYSALQAAVEALTSSTRANQPPRLFVPHSKRVVVAAHRLVFVGDTLSRLAASTPLRAQVGAAGTALGQALRATVLAVKAAALGYPSSPATEEMAQCVAELAGRALQFTNLLTSLAP</sequence>
<dbReference type="SUPFAM" id="SSF90257">
    <property type="entry name" value="Myosin rod fragments"/>
    <property type="match status" value="4"/>
</dbReference>
<proteinExistence type="inferred from homology"/>
<dbReference type="FunFam" id="1.20.120.230:FF:000001">
    <property type="entry name" value="Breast cancer anti-estrogen resistance 1"/>
    <property type="match status" value="1"/>
</dbReference>
<dbReference type="PROSITE" id="PS51844">
    <property type="entry name" value="SH3_LIKE"/>
    <property type="match status" value="1"/>
</dbReference>
<dbReference type="Gene3D" id="1.20.58.530">
    <property type="match status" value="1"/>
</dbReference>
<evidence type="ECO:0000256" key="24">
    <source>
        <dbReference type="PROSITE-ProRule" id="PRU00782"/>
    </source>
</evidence>
<keyword evidence="10 24" id="KW-0067">ATP-binding</keyword>
<dbReference type="FunFam" id="1.20.5.370:FF:000003">
    <property type="entry name" value="Myosin heavy chain"/>
    <property type="match status" value="1"/>
</dbReference>
<dbReference type="GO" id="GO:0000146">
    <property type="term" value="F:microfilament motor activity"/>
    <property type="evidence" value="ECO:0007669"/>
    <property type="project" value="TreeGrafter"/>
</dbReference>
<evidence type="ECO:0000256" key="5">
    <source>
        <dbReference type="ARBA" id="ARBA00022443"/>
    </source>
</evidence>
<evidence type="ECO:0000256" key="9">
    <source>
        <dbReference type="ARBA" id="ARBA00022741"/>
    </source>
</evidence>
<reference evidence="31" key="1">
    <citation type="journal article" date="2013" name="Science">
        <title>Comparative analysis of bat genomes provides insight into the evolution of flight and immunity.</title>
        <authorList>
            <person name="Zhang G."/>
            <person name="Cowled C."/>
            <person name="Shi Z."/>
            <person name="Huang Z."/>
            <person name="Bishop-Lilly K.A."/>
            <person name="Fang X."/>
            <person name="Wynne J.W."/>
            <person name="Xiong Z."/>
            <person name="Baker M.L."/>
            <person name="Zhao W."/>
            <person name="Tachedjian M."/>
            <person name="Zhu Y."/>
            <person name="Zhou P."/>
            <person name="Jiang X."/>
            <person name="Ng J."/>
            <person name="Yang L."/>
            <person name="Wu L."/>
            <person name="Xiao J."/>
            <person name="Feng Y."/>
            <person name="Chen Y."/>
            <person name="Sun X."/>
            <person name="Zhang Y."/>
            <person name="Marsh G.A."/>
            <person name="Crameri G."/>
            <person name="Broder C.C."/>
            <person name="Frey K.G."/>
            <person name="Wang L.F."/>
            <person name="Wang J."/>
        </authorList>
    </citation>
    <scope>NUCLEOTIDE SEQUENCE [LARGE SCALE GENOMIC DNA]</scope>
</reference>
<evidence type="ECO:0000256" key="26">
    <source>
        <dbReference type="SAM" id="MobiDB-lite"/>
    </source>
</evidence>
<dbReference type="Gene3D" id="1.20.5.4820">
    <property type="match status" value="1"/>
</dbReference>
<evidence type="ECO:0000256" key="23">
    <source>
        <dbReference type="PROSITE-ProRule" id="PRU00192"/>
    </source>
</evidence>
<dbReference type="FunFam" id="1.20.5.340:FF:000003">
    <property type="entry name" value="Myosin heavy chain"/>
    <property type="match status" value="1"/>
</dbReference>
<dbReference type="eggNOG" id="KOG0161">
    <property type="taxonomic scope" value="Eukaryota"/>
</dbReference>
<feature type="domain" description="Myosin motor" evidence="28">
    <location>
        <begin position="85"/>
        <end position="780"/>
    </location>
</feature>
<evidence type="ECO:0000256" key="25">
    <source>
        <dbReference type="SAM" id="Coils"/>
    </source>
</evidence>
<dbReference type="FunFam" id="1.20.5.370:FF:000002">
    <property type="entry name" value="Myosin heavy chain"/>
    <property type="match status" value="1"/>
</dbReference>
<dbReference type="FunFam" id="1.20.5.370:FF:000008">
    <property type="entry name" value="Myosin heavy chain"/>
    <property type="match status" value="1"/>
</dbReference>
<evidence type="ECO:0000256" key="17">
    <source>
        <dbReference type="ARBA" id="ARBA00023203"/>
    </source>
</evidence>
<dbReference type="PROSITE" id="PS50096">
    <property type="entry name" value="IQ"/>
    <property type="match status" value="1"/>
</dbReference>
<dbReference type="Gene3D" id="6.10.250.2420">
    <property type="match status" value="1"/>
</dbReference>
<feature type="compositionally biased region" description="Pro residues" evidence="26">
    <location>
        <begin position="2001"/>
        <end position="2010"/>
    </location>
</feature>
<dbReference type="FunFam" id="1.20.120.720:FF:000001">
    <property type="entry name" value="Myosin heavy chain, muscle"/>
    <property type="match status" value="1"/>
</dbReference>
<evidence type="ECO:0000256" key="16">
    <source>
        <dbReference type="ARBA" id="ARBA00023179"/>
    </source>
</evidence>
<dbReference type="Gene3D" id="1.20.5.340">
    <property type="match status" value="5"/>
</dbReference>
<evidence type="ECO:0000256" key="21">
    <source>
        <dbReference type="ARBA" id="ARBA00041383"/>
    </source>
</evidence>
<evidence type="ECO:0000256" key="4">
    <source>
        <dbReference type="ARBA" id="ARBA00022433"/>
    </source>
</evidence>
<dbReference type="PRINTS" id="PR00193">
    <property type="entry name" value="MYOSINHEAVY"/>
</dbReference>
<evidence type="ECO:0000256" key="18">
    <source>
        <dbReference type="ARBA" id="ARBA00037488"/>
    </source>
</evidence>
<evidence type="ECO:0000256" key="11">
    <source>
        <dbReference type="ARBA" id="ARBA00022860"/>
    </source>
</evidence>
<dbReference type="Pfam" id="PF02736">
    <property type="entry name" value="Myosin_N"/>
    <property type="match status" value="1"/>
</dbReference>
<dbReference type="FunFam" id="1.20.58.530:FF:000001">
    <property type="entry name" value="Myosin heavy chain"/>
    <property type="match status" value="1"/>
</dbReference>
<evidence type="ECO:0000256" key="7">
    <source>
        <dbReference type="ARBA" id="ARBA00022490"/>
    </source>
</evidence>
<dbReference type="FunCoup" id="L5KHT1">
    <property type="interactions" value="135"/>
</dbReference>
<dbReference type="InParanoid" id="L5KHT1"/>
<dbReference type="InterPro" id="IPR001452">
    <property type="entry name" value="SH3_domain"/>
</dbReference>
<dbReference type="PANTHER" id="PTHR45615">
    <property type="entry name" value="MYOSIN HEAVY CHAIN, NON-MUSCLE"/>
    <property type="match status" value="1"/>
</dbReference>
<evidence type="ECO:0000256" key="22">
    <source>
        <dbReference type="ARBA" id="ARBA00041439"/>
    </source>
</evidence>
<dbReference type="Pfam" id="PF12026">
    <property type="entry name" value="CAS_C"/>
    <property type="match status" value="1"/>
</dbReference>
<dbReference type="FunFam" id="1.10.10.820:FF:000001">
    <property type="entry name" value="Myosin heavy chain"/>
    <property type="match status" value="1"/>
</dbReference>
<dbReference type="FunFam" id="1.20.5.370:FF:000001">
    <property type="entry name" value="Myosin heavy chain"/>
    <property type="match status" value="1"/>
</dbReference>
<dbReference type="FunFam" id="1.20.5.340:FF:000002">
    <property type="entry name" value="Myosin heavy chain"/>
    <property type="match status" value="1"/>
</dbReference>
<protein>
    <recommendedName>
        <fullName evidence="20">Myosin-6</fullName>
    </recommendedName>
    <alternativeName>
        <fullName evidence="22">Myosin heavy chain 6</fullName>
    </alternativeName>
    <alternativeName>
        <fullName evidence="21">Myosin heavy chain, cardiac muscle alpha isoform</fullName>
    </alternativeName>
</protein>
<dbReference type="Pfam" id="PF01576">
    <property type="entry name" value="Myosin_tail_1"/>
    <property type="match status" value="1"/>
</dbReference>
<keyword evidence="5 23" id="KW-0728">SH3 domain</keyword>
<comment type="similarity">
    <text evidence="2">Belongs to the CAS family.</text>
</comment>
<dbReference type="GO" id="GO:0005524">
    <property type="term" value="F:ATP binding"/>
    <property type="evidence" value="ECO:0007669"/>
    <property type="project" value="UniProtKB-UniRule"/>
</dbReference>
<name>L5KHT1_PTEAL</name>
<gene>
    <name evidence="30" type="ORF">PAL_GLEAN10002537</name>
</gene>
<evidence type="ECO:0000259" key="27">
    <source>
        <dbReference type="PROSITE" id="PS50002"/>
    </source>
</evidence>
<dbReference type="InterPro" id="IPR027417">
    <property type="entry name" value="P-loop_NTPase"/>
</dbReference>
<keyword evidence="13 25" id="KW-0175">Coiled coil</keyword>
<dbReference type="FunFam" id="3.40.850.10:FF:000115">
    <property type="entry name" value="Myosin heavy polypeptide 6"/>
    <property type="match status" value="1"/>
</dbReference>
<evidence type="ECO:0000256" key="13">
    <source>
        <dbReference type="ARBA" id="ARBA00023054"/>
    </source>
</evidence>
<feature type="coiled-coil region" evidence="25">
    <location>
        <begin position="1335"/>
        <end position="1919"/>
    </location>
</feature>
<feature type="coiled-coil region" evidence="25">
    <location>
        <begin position="844"/>
        <end position="1302"/>
    </location>
</feature>
<accession>L5KHT1</accession>
<dbReference type="InterPro" id="IPR004009">
    <property type="entry name" value="SH3_Myosin"/>
</dbReference>
<dbReference type="Gene3D" id="1.20.120.720">
    <property type="entry name" value="Myosin VI head, motor domain, U50 subdomain"/>
    <property type="match status" value="1"/>
</dbReference>
<dbReference type="InterPro" id="IPR036961">
    <property type="entry name" value="Kinesin_motor_dom_sf"/>
</dbReference>
<feature type="binding site" evidence="24">
    <location>
        <begin position="178"/>
        <end position="185"/>
    </location>
    <ligand>
        <name>ATP</name>
        <dbReference type="ChEBI" id="CHEBI:30616"/>
    </ligand>
</feature>
<evidence type="ECO:0000256" key="19">
    <source>
        <dbReference type="ARBA" id="ARBA00038612"/>
    </source>
</evidence>
<feature type="domain" description="Myosin N-terminal SH3-like" evidence="29">
    <location>
        <begin position="32"/>
        <end position="81"/>
    </location>
</feature>
<dbReference type="InterPro" id="IPR002928">
    <property type="entry name" value="Myosin_tail"/>
</dbReference>
<dbReference type="InterPro" id="IPR021901">
    <property type="entry name" value="CAS_C"/>
</dbReference>
<feature type="region of interest" description="Disordered" evidence="26">
    <location>
        <begin position="1988"/>
        <end position="2017"/>
    </location>
</feature>
<evidence type="ECO:0000256" key="20">
    <source>
        <dbReference type="ARBA" id="ARBA00039814"/>
    </source>
</evidence>
<dbReference type="PROSITE" id="PS51456">
    <property type="entry name" value="MYOSIN_MOTOR"/>
    <property type="match status" value="1"/>
</dbReference>
<feature type="compositionally biased region" description="Pro residues" evidence="26">
    <location>
        <begin position="2228"/>
        <end position="2245"/>
    </location>
</feature>
<keyword evidence="31" id="KW-1185">Reference proteome</keyword>
<dbReference type="GO" id="GO:0003012">
    <property type="term" value="P:muscle system process"/>
    <property type="evidence" value="ECO:0007669"/>
    <property type="project" value="UniProtKB-ARBA"/>
</dbReference>
<feature type="domain" description="SH3" evidence="27">
    <location>
        <begin position="1925"/>
        <end position="1988"/>
    </location>
</feature>
<dbReference type="SUPFAM" id="SSF52540">
    <property type="entry name" value="P-loop containing nucleoside triphosphate hydrolases"/>
    <property type="match status" value="1"/>
</dbReference>
<evidence type="ECO:0000313" key="31">
    <source>
        <dbReference type="Proteomes" id="UP000010552"/>
    </source>
</evidence>
<dbReference type="PANTHER" id="PTHR45615:SF69">
    <property type="entry name" value="MYOSIN-6"/>
    <property type="match status" value="1"/>
</dbReference>
<dbReference type="FunFam" id="3.40.850.10:FF:000101">
    <property type="entry name" value="Slow myosin heavy chain 2"/>
    <property type="match status" value="1"/>
</dbReference>
<dbReference type="InterPro" id="IPR035747">
    <property type="entry name" value="EFS_SH3"/>
</dbReference>
<dbReference type="EMBL" id="KB030709">
    <property type="protein sequence ID" value="ELK11239.1"/>
    <property type="molecule type" value="Genomic_DNA"/>
</dbReference>
<evidence type="ECO:0000256" key="8">
    <source>
        <dbReference type="ARBA" id="ARBA00022553"/>
    </source>
</evidence>
<dbReference type="Gene3D" id="1.10.10.820">
    <property type="match status" value="1"/>
</dbReference>
<dbReference type="GO" id="GO:0005516">
    <property type="term" value="F:calmodulin binding"/>
    <property type="evidence" value="ECO:0007669"/>
    <property type="project" value="UniProtKB-KW"/>
</dbReference>
<comment type="function">
    <text evidence="18">Muscle contraction.</text>
</comment>
<dbReference type="FunFam" id="1.20.5.340:FF:000013">
    <property type="entry name" value="Myosin heavy chain"/>
    <property type="match status" value="1"/>
</dbReference>
<keyword evidence="12" id="KW-0130">Cell adhesion</keyword>
<dbReference type="GO" id="GO:0007155">
    <property type="term" value="P:cell adhesion"/>
    <property type="evidence" value="ECO:0007669"/>
    <property type="project" value="UniProtKB-KW"/>
</dbReference>
<dbReference type="SMART" id="SM00242">
    <property type="entry name" value="MYSc"/>
    <property type="match status" value="1"/>
</dbReference>
<evidence type="ECO:0000259" key="28">
    <source>
        <dbReference type="PROSITE" id="PS51456"/>
    </source>
</evidence>
<evidence type="ECO:0000256" key="10">
    <source>
        <dbReference type="ARBA" id="ARBA00022840"/>
    </source>
</evidence>
<comment type="subcellular location">
    <subcellularLocation>
        <location evidence="1">Cytoplasm</location>
        <location evidence="1">Myofibril</location>
    </subcellularLocation>
</comment>
<feature type="compositionally biased region" description="Acidic residues" evidence="26">
    <location>
        <begin position="2161"/>
        <end position="2172"/>
    </location>
</feature>
<keyword evidence="7" id="KW-0963">Cytoplasm</keyword>
<dbReference type="SUPFAM" id="SSF50044">
    <property type="entry name" value="SH3-domain"/>
    <property type="match status" value="1"/>
</dbReference>
<evidence type="ECO:0000256" key="14">
    <source>
        <dbReference type="ARBA" id="ARBA00023123"/>
    </source>
</evidence>
<evidence type="ECO:0000313" key="30">
    <source>
        <dbReference type="EMBL" id="ELK11239.1"/>
    </source>
</evidence>
<dbReference type="CDD" id="cd12003">
    <property type="entry name" value="SH3_EFS"/>
    <property type="match status" value="1"/>
</dbReference>
<dbReference type="STRING" id="9402.L5KHT1"/>
<comment type="subunit">
    <text evidence="19">Muscle myosin is a hexameric protein that consists of 2 heavy chain subunits (MHC), 2 alkali light chain subunits (MLC) and 2 regulatory light chain subunits (MLC-2).</text>
</comment>
<dbReference type="FunFam" id="2.30.30.40:FF:000009">
    <property type="entry name" value="Breast cancer anti-estrogen resistance 1"/>
    <property type="match status" value="1"/>
</dbReference>
<dbReference type="Gene3D" id="2.30.30.360">
    <property type="entry name" value="Myosin S1 fragment, N-terminal"/>
    <property type="match status" value="1"/>
</dbReference>
<evidence type="ECO:0000256" key="2">
    <source>
        <dbReference type="ARBA" id="ARBA00007848"/>
    </source>
</evidence>
<feature type="region of interest" description="Disordered" evidence="26">
    <location>
        <begin position="2161"/>
        <end position="2280"/>
    </location>
</feature>
<dbReference type="InterPro" id="IPR001609">
    <property type="entry name" value="Myosin_head_motor_dom-like"/>
</dbReference>
<comment type="similarity">
    <text evidence="3 24">Belongs to the TRAFAC class myosin-kinesin ATPase superfamily. Myosin family.</text>
</comment>
<keyword evidence="14 24" id="KW-0518">Myosin</keyword>
<evidence type="ECO:0000256" key="3">
    <source>
        <dbReference type="ARBA" id="ARBA00008314"/>
    </source>
</evidence>
<keyword evidence="16" id="KW-0514">Muscle protein</keyword>
<evidence type="ECO:0000256" key="15">
    <source>
        <dbReference type="ARBA" id="ARBA00023175"/>
    </source>
</evidence>
<keyword evidence="8" id="KW-0597">Phosphoprotein</keyword>
<dbReference type="GO" id="GO:0016460">
    <property type="term" value="C:myosin II complex"/>
    <property type="evidence" value="ECO:0007669"/>
    <property type="project" value="TreeGrafter"/>
</dbReference>
<dbReference type="PROSITE" id="PS50002">
    <property type="entry name" value="SH3"/>
    <property type="match status" value="1"/>
</dbReference>
<dbReference type="Gene3D" id="2.30.30.40">
    <property type="entry name" value="SH3 Domains"/>
    <property type="match status" value="1"/>
</dbReference>
<dbReference type="FunFam" id="1.20.5.370:FF:000007">
    <property type="entry name" value="Myosin heavy chain"/>
    <property type="match status" value="1"/>
</dbReference>
<dbReference type="GO" id="GO:0030016">
    <property type="term" value="C:myofibril"/>
    <property type="evidence" value="ECO:0007669"/>
    <property type="project" value="UniProtKB-SubCell"/>
</dbReference>
<keyword evidence="17 24" id="KW-0009">Actin-binding</keyword>
<dbReference type="CDD" id="cd01377">
    <property type="entry name" value="MYSc_class_II"/>
    <property type="match status" value="1"/>
</dbReference>
<keyword evidence="9 24" id="KW-0547">Nucleotide-binding</keyword>
<dbReference type="Pfam" id="PF00063">
    <property type="entry name" value="Myosin_head"/>
    <property type="match status" value="1"/>
</dbReference>
<keyword evidence="11" id="KW-0112">Calmodulin-binding</keyword>
<dbReference type="SMART" id="SM00326">
    <property type="entry name" value="SH3"/>
    <property type="match status" value="1"/>
</dbReference>
<dbReference type="FunFam" id="2.30.30.360:FF:000001">
    <property type="entry name" value="Myosin heavy chain"/>
    <property type="match status" value="1"/>
</dbReference>
<feature type="region of interest" description="Actin-binding" evidence="24">
    <location>
        <begin position="657"/>
        <end position="679"/>
    </location>
</feature>
<dbReference type="GO" id="GO:0032982">
    <property type="term" value="C:myosin filament"/>
    <property type="evidence" value="ECO:0007669"/>
    <property type="project" value="UniProtKB-KW"/>
</dbReference>
<dbReference type="Proteomes" id="UP000010552">
    <property type="component" value="Unassembled WGS sequence"/>
</dbReference>
<dbReference type="CDD" id="cd11571">
    <property type="entry name" value="FAT-like_EFS_C"/>
    <property type="match status" value="1"/>
</dbReference>
<dbReference type="Gene3D" id="3.40.850.10">
    <property type="entry name" value="Kinesin motor domain"/>
    <property type="match status" value="1"/>
</dbReference>
<dbReference type="Gene3D" id="1.20.5.370">
    <property type="match status" value="5"/>
</dbReference>
<dbReference type="InterPro" id="IPR014751">
    <property type="entry name" value="XRCC4-like_C"/>
</dbReference>
<evidence type="ECO:0000256" key="1">
    <source>
        <dbReference type="ARBA" id="ARBA00004657"/>
    </source>
</evidence>
<keyword evidence="4" id="KW-0787">Thick filament</keyword>
<dbReference type="GO" id="GO:0051015">
    <property type="term" value="F:actin filament binding"/>
    <property type="evidence" value="ECO:0007669"/>
    <property type="project" value="InterPro"/>
</dbReference>
<keyword evidence="6" id="KW-0488">Methylation</keyword>
<dbReference type="InterPro" id="IPR008989">
    <property type="entry name" value="Myosin_S1_N"/>
</dbReference>
<feature type="region of interest" description="Disordered" evidence="26">
    <location>
        <begin position="2097"/>
        <end position="2139"/>
    </location>
</feature>
<dbReference type="FunFam" id="1.20.5.4820:FF:000001">
    <property type="entry name" value="Myosin heavy chain"/>
    <property type="match status" value="1"/>
</dbReference>
<dbReference type="InterPro" id="IPR036028">
    <property type="entry name" value="SH3-like_dom_sf"/>
</dbReference>
<evidence type="ECO:0000256" key="12">
    <source>
        <dbReference type="ARBA" id="ARBA00022889"/>
    </source>
</evidence>
<dbReference type="FunFam" id="1.20.5.340:FF:000006">
    <property type="entry name" value="Myosin heavy chain"/>
    <property type="match status" value="1"/>
</dbReference>
<dbReference type="Gene3D" id="1.20.120.230">
    <property type="entry name" value="Alpha-catenin/vinculin-like"/>
    <property type="match status" value="1"/>
</dbReference>
<keyword evidence="15 24" id="KW-0505">Motor protein</keyword>
<evidence type="ECO:0000256" key="6">
    <source>
        <dbReference type="ARBA" id="ARBA00022481"/>
    </source>
</evidence>
<dbReference type="FunFam" id="1.20.5.340:FF:000004">
    <property type="entry name" value="Myosin heavy chain"/>
    <property type="match status" value="1"/>
</dbReference>